<organism evidence="3">
    <name type="scientific">Bionectria ochroleuca</name>
    <name type="common">Gliocladium roseum</name>
    <dbReference type="NCBI Taxonomy" id="29856"/>
    <lineage>
        <taxon>Eukaryota</taxon>
        <taxon>Fungi</taxon>
        <taxon>Dikarya</taxon>
        <taxon>Ascomycota</taxon>
        <taxon>Pezizomycotina</taxon>
        <taxon>Sordariomycetes</taxon>
        <taxon>Hypocreomycetidae</taxon>
        <taxon>Hypocreales</taxon>
        <taxon>Bionectriaceae</taxon>
        <taxon>Clonostachys</taxon>
    </lineage>
</organism>
<dbReference type="PANTHER" id="PTHR42901:SF1">
    <property type="entry name" value="ALCOHOL DEHYDROGENASE"/>
    <property type="match status" value="1"/>
</dbReference>
<dbReference type="CDD" id="cd05233">
    <property type="entry name" value="SDR_c"/>
    <property type="match status" value="1"/>
</dbReference>
<evidence type="ECO:0000256" key="1">
    <source>
        <dbReference type="ARBA" id="ARBA00006484"/>
    </source>
</evidence>
<evidence type="ECO:0000256" key="2">
    <source>
        <dbReference type="ARBA" id="ARBA00023002"/>
    </source>
</evidence>
<dbReference type="Pfam" id="PF00106">
    <property type="entry name" value="adh_short"/>
    <property type="match status" value="1"/>
</dbReference>
<dbReference type="Gene3D" id="3.40.50.720">
    <property type="entry name" value="NAD(P)-binding Rossmann-like Domain"/>
    <property type="match status" value="1"/>
</dbReference>
<evidence type="ECO:0008006" key="4">
    <source>
        <dbReference type="Google" id="ProtNLM"/>
    </source>
</evidence>
<accession>A0A0B7KD03</accession>
<name>A0A0B7KD03_BIOOC</name>
<dbReference type="InterPro" id="IPR002347">
    <property type="entry name" value="SDR_fam"/>
</dbReference>
<reference evidence="3" key="1">
    <citation type="submission" date="2015-01" db="EMBL/GenBank/DDBJ databases">
        <authorList>
            <person name="Durling Mikael"/>
        </authorList>
    </citation>
    <scope>NUCLEOTIDE SEQUENCE</scope>
</reference>
<dbReference type="InterPro" id="IPR036291">
    <property type="entry name" value="NAD(P)-bd_dom_sf"/>
</dbReference>
<sequence>MSSTRLTPLPITHKQPYAAVSPDRPELSQAGKTVLVTGGGSGIGSAIAKSFAQAGASAIVLVGRREEVMQLAAQTLREGSAKSNPQLQVHIFTVDITDSEDVAKLWSRLAESAIVIDVLVLNAGRQSVVKTVLELGSKEVFESFKVNVFGHMEFIEHLYKQDRSNSSGPAVVINVSTAAAWDLKSGGPVPVYCLTKNSGTMLLQQIAQDVPREKMRIVSFHPGLVRTETTKGLFPDKGDGEAPWYSCKLKYLLCVLSEDVATDAGFSSAELPGNFAVWLASPEAAFLHGLYVEASWDVEELKSGQIREQIENDPYLLKVGILGCHP</sequence>
<keyword evidence="2" id="KW-0560">Oxidoreductase</keyword>
<gene>
    <name evidence="3" type="ORF">BN869_000011496_1</name>
</gene>
<dbReference type="GO" id="GO:0016491">
    <property type="term" value="F:oxidoreductase activity"/>
    <property type="evidence" value="ECO:0007669"/>
    <property type="project" value="UniProtKB-KW"/>
</dbReference>
<protein>
    <recommendedName>
        <fullName evidence="4">NAD(P)-binding protein</fullName>
    </recommendedName>
</protein>
<comment type="similarity">
    <text evidence="1">Belongs to the short-chain dehydrogenases/reductases (SDR) family.</text>
</comment>
<dbReference type="EMBL" id="CDPU01000052">
    <property type="protein sequence ID" value="CEO55438.1"/>
    <property type="molecule type" value="Genomic_DNA"/>
</dbReference>
<dbReference type="PANTHER" id="PTHR42901">
    <property type="entry name" value="ALCOHOL DEHYDROGENASE"/>
    <property type="match status" value="1"/>
</dbReference>
<proteinExistence type="inferred from homology"/>
<evidence type="ECO:0000313" key="3">
    <source>
        <dbReference type="EMBL" id="CEO55438.1"/>
    </source>
</evidence>
<dbReference type="AlphaFoldDB" id="A0A0B7KD03"/>
<dbReference type="PRINTS" id="PR00081">
    <property type="entry name" value="GDHRDH"/>
</dbReference>
<dbReference type="SUPFAM" id="SSF51735">
    <property type="entry name" value="NAD(P)-binding Rossmann-fold domains"/>
    <property type="match status" value="1"/>
</dbReference>